<evidence type="ECO:0000313" key="2">
    <source>
        <dbReference type="EMBL" id="OQW99370.1"/>
    </source>
</evidence>
<sequence>MLGQSHYVSALLLAGSLIAAPAHAQFKTPATYAGSSFERQTYMQEAEVTAIELPAPYAQVRDLLGNKLYGYLLQNDEFIVLQDLVITHLEKQYRVSAHQ</sequence>
<reference evidence="2 3" key="1">
    <citation type="submission" date="2017-01" db="EMBL/GenBank/DDBJ databases">
        <title>Novel large sulfur bacteria in the metagenomes of groundwater-fed chemosynthetic microbial mats in the Lake Huron basin.</title>
        <authorList>
            <person name="Sharrar A.M."/>
            <person name="Flood B.E."/>
            <person name="Bailey J.V."/>
            <person name="Jones D.S."/>
            <person name="Biddanda B."/>
            <person name="Ruberg S.A."/>
            <person name="Marcus D.N."/>
            <person name="Dick G.J."/>
        </authorList>
    </citation>
    <scope>NUCLEOTIDE SEQUENCE [LARGE SCALE GENOMIC DNA]</scope>
    <source>
        <strain evidence="2">A8</strain>
    </source>
</reference>
<feature type="chain" id="PRO_5012010881" evidence="1">
    <location>
        <begin position="25"/>
        <end position="99"/>
    </location>
</feature>
<gene>
    <name evidence="2" type="ORF">BWK73_50580</name>
</gene>
<name>A0A1Y1Q8I6_9GAMM</name>
<organism evidence="2 3">
    <name type="scientific">Thiothrix lacustris</name>
    <dbReference type="NCBI Taxonomy" id="525917"/>
    <lineage>
        <taxon>Bacteria</taxon>
        <taxon>Pseudomonadati</taxon>
        <taxon>Pseudomonadota</taxon>
        <taxon>Gammaproteobacteria</taxon>
        <taxon>Thiotrichales</taxon>
        <taxon>Thiotrichaceae</taxon>
        <taxon>Thiothrix</taxon>
    </lineage>
</organism>
<dbReference type="EMBL" id="MTEJ01000700">
    <property type="protein sequence ID" value="OQW99370.1"/>
    <property type="molecule type" value="Genomic_DNA"/>
</dbReference>
<feature type="signal peptide" evidence="1">
    <location>
        <begin position="1"/>
        <end position="24"/>
    </location>
</feature>
<accession>A0A1Y1Q8I6</accession>
<comment type="caution">
    <text evidence="2">The sequence shown here is derived from an EMBL/GenBank/DDBJ whole genome shotgun (WGS) entry which is preliminary data.</text>
</comment>
<proteinExistence type="predicted"/>
<protein>
    <submittedName>
        <fullName evidence="2">Uncharacterized protein</fullName>
    </submittedName>
</protein>
<evidence type="ECO:0000313" key="3">
    <source>
        <dbReference type="Proteomes" id="UP000192491"/>
    </source>
</evidence>
<evidence type="ECO:0000256" key="1">
    <source>
        <dbReference type="SAM" id="SignalP"/>
    </source>
</evidence>
<dbReference type="AlphaFoldDB" id="A0A1Y1Q8I6"/>
<dbReference type="Proteomes" id="UP000192491">
    <property type="component" value="Unassembled WGS sequence"/>
</dbReference>
<keyword evidence="1" id="KW-0732">Signal</keyword>